<dbReference type="GO" id="GO:0006935">
    <property type="term" value="P:chemotaxis"/>
    <property type="evidence" value="ECO:0007669"/>
    <property type="project" value="UniProtKB-KW"/>
</dbReference>
<dbReference type="AlphaFoldDB" id="A0AA48M127"/>
<dbReference type="Gene3D" id="1.10.287.950">
    <property type="entry name" value="Methyl-accepting chemotaxis protein"/>
    <property type="match status" value="1"/>
</dbReference>
<comment type="similarity">
    <text evidence="2">Belongs to the methyl-accepting chemotaxis (MCP) protein family.</text>
</comment>
<evidence type="ECO:0000256" key="3">
    <source>
        <dbReference type="SAM" id="MobiDB-lite"/>
    </source>
</evidence>
<keyword evidence="4" id="KW-0472">Membrane</keyword>
<feature type="domain" description="HAMP" evidence="6">
    <location>
        <begin position="443"/>
        <end position="489"/>
    </location>
</feature>
<accession>A0AA48M127</accession>
<feature type="transmembrane region" description="Helical" evidence="4">
    <location>
        <begin position="331"/>
        <end position="351"/>
    </location>
</feature>
<dbReference type="InterPro" id="IPR003660">
    <property type="entry name" value="HAMP_dom"/>
</dbReference>
<keyword evidence="1" id="KW-0145">Chemotaxis</keyword>
<dbReference type="Pfam" id="PF00015">
    <property type="entry name" value="MCPsignal"/>
    <property type="match status" value="1"/>
</dbReference>
<feature type="domain" description="Methyl-accepting transducer" evidence="5">
    <location>
        <begin position="494"/>
        <end position="723"/>
    </location>
</feature>
<dbReference type="SMART" id="SM00283">
    <property type="entry name" value="MA"/>
    <property type="match status" value="1"/>
</dbReference>
<dbReference type="GO" id="GO:0004888">
    <property type="term" value="F:transmembrane signaling receptor activity"/>
    <property type="evidence" value="ECO:0007669"/>
    <property type="project" value="InterPro"/>
</dbReference>
<proteinExistence type="inferred from homology"/>
<gene>
    <name evidence="7" type="primary">trg</name>
    <name evidence="7" type="ORF">AMST5_01169</name>
</gene>
<evidence type="ECO:0000256" key="1">
    <source>
        <dbReference type="ARBA" id="ARBA00022500"/>
    </source>
</evidence>
<dbReference type="PANTHER" id="PTHR43531:SF11">
    <property type="entry name" value="METHYL-ACCEPTING CHEMOTAXIS PROTEIN 3"/>
    <property type="match status" value="1"/>
</dbReference>
<dbReference type="EMBL" id="OY288114">
    <property type="protein sequence ID" value="CAJ0859015.1"/>
    <property type="molecule type" value="Genomic_DNA"/>
</dbReference>
<reference evidence="7" key="1">
    <citation type="submission" date="2023-07" db="EMBL/GenBank/DDBJ databases">
        <authorList>
            <person name="Pelsma A.J. K."/>
        </authorList>
    </citation>
    <scope>NUCLEOTIDE SEQUENCE</scope>
</reference>
<dbReference type="InterPro" id="IPR004089">
    <property type="entry name" value="MCPsignal_dom"/>
</dbReference>
<dbReference type="PROSITE" id="PS50885">
    <property type="entry name" value="HAMP"/>
    <property type="match status" value="2"/>
</dbReference>
<dbReference type="SMART" id="SM00304">
    <property type="entry name" value="HAMP"/>
    <property type="match status" value="2"/>
</dbReference>
<dbReference type="InterPro" id="IPR004090">
    <property type="entry name" value="Chemotax_Me-accpt_rcpt"/>
</dbReference>
<feature type="domain" description="HAMP" evidence="6">
    <location>
        <begin position="386"/>
        <end position="429"/>
    </location>
</feature>
<dbReference type="SUPFAM" id="SSF58104">
    <property type="entry name" value="Methyl-accepting chemotaxis protein (MCP) signaling domain"/>
    <property type="match status" value="1"/>
</dbReference>
<evidence type="ECO:0000256" key="4">
    <source>
        <dbReference type="SAM" id="Phobius"/>
    </source>
</evidence>
<dbReference type="PRINTS" id="PR00260">
    <property type="entry name" value="CHEMTRNSDUCR"/>
</dbReference>
<dbReference type="InterPro" id="IPR051310">
    <property type="entry name" value="MCP_chemotaxis"/>
</dbReference>
<dbReference type="GO" id="GO:0007165">
    <property type="term" value="P:signal transduction"/>
    <property type="evidence" value="ECO:0007669"/>
    <property type="project" value="InterPro"/>
</dbReference>
<keyword evidence="4" id="KW-0812">Transmembrane</keyword>
<dbReference type="CDD" id="cd11386">
    <property type="entry name" value="MCP_signal"/>
    <property type="match status" value="1"/>
</dbReference>
<dbReference type="PANTHER" id="PTHR43531">
    <property type="entry name" value="PROTEIN ICFG"/>
    <property type="match status" value="1"/>
</dbReference>
<keyword evidence="4" id="KW-1133">Transmembrane helix</keyword>
<evidence type="ECO:0000313" key="7">
    <source>
        <dbReference type="EMBL" id="CAJ0859015.1"/>
    </source>
</evidence>
<dbReference type="GO" id="GO:0016020">
    <property type="term" value="C:membrane"/>
    <property type="evidence" value="ECO:0007669"/>
    <property type="project" value="InterPro"/>
</dbReference>
<organism evidence="7">
    <name type="scientific">freshwater sediment metagenome</name>
    <dbReference type="NCBI Taxonomy" id="556182"/>
    <lineage>
        <taxon>unclassified sequences</taxon>
        <taxon>metagenomes</taxon>
        <taxon>ecological metagenomes</taxon>
    </lineage>
</organism>
<sequence length="763" mass="81935">MAPDSKSKLAYVGIAAVSLILIGGIYAKSAADIGQARARFRNDQHELSLGVNKDLEGQFNQIYQSLRTISYLPSVRKISRHGENLDADGKQSIQALYNNLASNVAVSEVYVVPADLNPDRIDPVTGEPEVPTLMFDTLITGAAPAASAEAEASKGPEPEEVEIHEYHLFQEQMAWLKARFGDISKIDGLNTPMVSGPSVITCDNTDYARTFKDEDRKGLLFSAPFYGPDGKFKGVIAAIIRNNAIRKLLPAREFALVNTKHDVFLASEGGVTSKVTADQARRGVADKAAIYSELMPLKINDPQSNWLISANAADATFYEGAEYRAVKTFQYAGVLAILLLAAVACAGVWIAQRNAATRRQIETRQREEDERRRRAAEEQARVVGPLTSAMSRIAGGDLTVRLGHEVEGAYESLRKDFNAALTQMETANERARKAAAAEQAGLVSALGKAISSIARGDLTVRIHANFPEAYEQLKLDFNSALDAMDGLIQGIRSTTDGVADGATEIAQAAEDLSRRTEQQAAFLEETAAALGELTATVKQTASGAHEARQFVTEARTGAFRSGEIVKQAVGAMGQIESSSRQISQIIVVIDEIAFQTNLLALNAGVEAARAGEAGRGFAVVASEVRALAQRSADAAKEIKGLIQISERHVESGVKHVSETGEALSTIVDQVLQIDGLITTMAASAQEQSSALGEVNTAVGHMDQMTQQNAAMVEETTAAATIMRQNATDLAARIQDFKVTASESERPEFNKAQAGRSRSLRRAS</sequence>
<protein>
    <submittedName>
        <fullName evidence="7">Methyl-accepting chemotaxis protein III</fullName>
    </submittedName>
</protein>
<evidence type="ECO:0000259" key="5">
    <source>
        <dbReference type="PROSITE" id="PS50111"/>
    </source>
</evidence>
<dbReference type="FunFam" id="1.10.287.950:FF:000001">
    <property type="entry name" value="Methyl-accepting chemotaxis sensory transducer"/>
    <property type="match status" value="1"/>
</dbReference>
<dbReference type="PROSITE" id="PS50111">
    <property type="entry name" value="CHEMOTAXIS_TRANSDUC_2"/>
    <property type="match status" value="1"/>
</dbReference>
<evidence type="ECO:0000256" key="2">
    <source>
        <dbReference type="ARBA" id="ARBA00029447"/>
    </source>
</evidence>
<evidence type="ECO:0000259" key="6">
    <source>
        <dbReference type="PROSITE" id="PS50885"/>
    </source>
</evidence>
<name>A0AA48M127_9ZZZZ</name>
<feature type="region of interest" description="Disordered" evidence="3">
    <location>
        <begin position="740"/>
        <end position="763"/>
    </location>
</feature>